<evidence type="ECO:0000313" key="5">
    <source>
        <dbReference type="EMBL" id="MBD2757386.1"/>
    </source>
</evidence>
<dbReference type="AlphaFoldDB" id="A0A927B7Y1"/>
<dbReference type="GO" id="GO:0003700">
    <property type="term" value="F:DNA-binding transcription factor activity"/>
    <property type="evidence" value="ECO:0007669"/>
    <property type="project" value="InterPro"/>
</dbReference>
<protein>
    <submittedName>
        <fullName evidence="5">AraC family transcriptional regulator</fullName>
    </submittedName>
</protein>
<keyword evidence="3" id="KW-0804">Transcription</keyword>
<sequence>MFIQFYSPTPPLARLVKGYQIVHVQTPKHLPSAARPFPPHAVQSLSFYPRDPTQIFHHRTELTSTQPSCILVGPQVSRVDLTTGQDMLIVATFFEPGGLHRLLGIPMTEFFDYALDVSLLWAPQIRQVDEQLRQTHNYKQMQLIVEAFLLDRLRKKQLEQHPIDRAFQRMEDPSRPASLDYLADQACLSPRQFERKCYERLGLGPKTFSRLVRFSKAVRLKEKCPQLDWLEVALQSGYYDSQHLRRDFKEFAGSTPTLLLKEETSTLIRGYSSHNF</sequence>
<dbReference type="Proteomes" id="UP000653797">
    <property type="component" value="Unassembled WGS sequence"/>
</dbReference>
<evidence type="ECO:0000259" key="4">
    <source>
        <dbReference type="PROSITE" id="PS01124"/>
    </source>
</evidence>
<dbReference type="InterPro" id="IPR050204">
    <property type="entry name" value="AraC_XylS_family_regulators"/>
</dbReference>
<dbReference type="PANTHER" id="PTHR46796:SF13">
    <property type="entry name" value="HTH-TYPE TRANSCRIPTIONAL ACTIVATOR RHAS"/>
    <property type="match status" value="1"/>
</dbReference>
<accession>A0A927B7Y1</accession>
<dbReference type="Pfam" id="PF12833">
    <property type="entry name" value="HTH_18"/>
    <property type="match status" value="1"/>
</dbReference>
<dbReference type="GO" id="GO:0043565">
    <property type="term" value="F:sequence-specific DNA binding"/>
    <property type="evidence" value="ECO:0007669"/>
    <property type="project" value="InterPro"/>
</dbReference>
<dbReference type="InterPro" id="IPR046532">
    <property type="entry name" value="DUF6597"/>
</dbReference>
<dbReference type="RefSeq" id="WP_191043006.1">
    <property type="nucleotide sequence ID" value="NZ_JACXAA010000021.1"/>
</dbReference>
<dbReference type="PROSITE" id="PS01124">
    <property type="entry name" value="HTH_ARAC_FAMILY_2"/>
    <property type="match status" value="1"/>
</dbReference>
<gene>
    <name evidence="5" type="ORF">IC230_31240</name>
</gene>
<evidence type="ECO:0000256" key="2">
    <source>
        <dbReference type="ARBA" id="ARBA00023125"/>
    </source>
</evidence>
<reference evidence="5" key="1">
    <citation type="submission" date="2020-09" db="EMBL/GenBank/DDBJ databases">
        <authorList>
            <person name="Kim M.K."/>
        </authorList>
    </citation>
    <scope>NUCLEOTIDE SEQUENCE</scope>
    <source>
        <strain evidence="5">BT704</strain>
    </source>
</reference>
<dbReference type="InterPro" id="IPR018060">
    <property type="entry name" value="HTH_AraC"/>
</dbReference>
<comment type="caution">
    <text evidence="5">The sequence shown here is derived from an EMBL/GenBank/DDBJ whole genome shotgun (WGS) entry which is preliminary data.</text>
</comment>
<dbReference type="Gene3D" id="1.10.10.60">
    <property type="entry name" value="Homeodomain-like"/>
    <property type="match status" value="1"/>
</dbReference>
<keyword evidence="2" id="KW-0238">DNA-binding</keyword>
<organism evidence="5 6">
    <name type="scientific">Spirosoma validum</name>
    <dbReference type="NCBI Taxonomy" id="2771355"/>
    <lineage>
        <taxon>Bacteria</taxon>
        <taxon>Pseudomonadati</taxon>
        <taxon>Bacteroidota</taxon>
        <taxon>Cytophagia</taxon>
        <taxon>Cytophagales</taxon>
        <taxon>Cytophagaceae</taxon>
        <taxon>Spirosoma</taxon>
    </lineage>
</organism>
<evidence type="ECO:0000313" key="6">
    <source>
        <dbReference type="Proteomes" id="UP000653797"/>
    </source>
</evidence>
<keyword evidence="1" id="KW-0805">Transcription regulation</keyword>
<evidence type="ECO:0000256" key="3">
    <source>
        <dbReference type="ARBA" id="ARBA00023163"/>
    </source>
</evidence>
<dbReference type="EMBL" id="JACXAA010000021">
    <property type="protein sequence ID" value="MBD2757386.1"/>
    <property type="molecule type" value="Genomic_DNA"/>
</dbReference>
<dbReference type="Pfam" id="PF20240">
    <property type="entry name" value="DUF6597"/>
    <property type="match status" value="1"/>
</dbReference>
<feature type="domain" description="HTH araC/xylS-type" evidence="4">
    <location>
        <begin position="171"/>
        <end position="262"/>
    </location>
</feature>
<keyword evidence="6" id="KW-1185">Reference proteome</keyword>
<evidence type="ECO:0000256" key="1">
    <source>
        <dbReference type="ARBA" id="ARBA00023015"/>
    </source>
</evidence>
<dbReference type="PANTHER" id="PTHR46796">
    <property type="entry name" value="HTH-TYPE TRANSCRIPTIONAL ACTIVATOR RHAS-RELATED"/>
    <property type="match status" value="1"/>
</dbReference>
<proteinExistence type="predicted"/>
<dbReference type="SMART" id="SM00342">
    <property type="entry name" value="HTH_ARAC"/>
    <property type="match status" value="1"/>
</dbReference>
<name>A0A927B7Y1_9BACT</name>